<proteinExistence type="predicted"/>
<dbReference type="AlphaFoldDB" id="A0A4Z1KWJ2"/>
<dbReference type="PANTHER" id="PTHR35910:SF6">
    <property type="entry name" value="2EXR DOMAIN-CONTAINING PROTEIN"/>
    <property type="match status" value="1"/>
</dbReference>
<accession>A0A4Z1KWJ2</accession>
<comment type="caution">
    <text evidence="2">The sequence shown here is derived from an EMBL/GenBank/DDBJ whole genome shotgun (WGS) entry which is preliminary data.</text>
</comment>
<keyword evidence="3" id="KW-1185">Reference proteome</keyword>
<organism evidence="2 3">
    <name type="scientific">Botrytis porri</name>
    <dbReference type="NCBI Taxonomy" id="87229"/>
    <lineage>
        <taxon>Eukaryota</taxon>
        <taxon>Fungi</taxon>
        <taxon>Dikarya</taxon>
        <taxon>Ascomycota</taxon>
        <taxon>Pezizomycotina</taxon>
        <taxon>Leotiomycetes</taxon>
        <taxon>Helotiales</taxon>
        <taxon>Sclerotiniaceae</taxon>
        <taxon>Botrytis</taxon>
    </lineage>
</organism>
<evidence type="ECO:0000313" key="2">
    <source>
        <dbReference type="EMBL" id="TGO88895.1"/>
    </source>
</evidence>
<name>A0A4Z1KWJ2_9HELO</name>
<reference evidence="2 3" key="1">
    <citation type="submission" date="2017-12" db="EMBL/GenBank/DDBJ databases">
        <title>Comparative genomics of Botrytis spp.</title>
        <authorList>
            <person name="Valero-Jimenez C.A."/>
            <person name="Tapia P."/>
            <person name="Veloso J."/>
            <person name="Silva-Moreno E."/>
            <person name="Staats M."/>
            <person name="Valdes J.H."/>
            <person name="Van Kan J.A.L."/>
        </authorList>
    </citation>
    <scope>NUCLEOTIDE SEQUENCE [LARGE SCALE GENOMIC DNA]</scope>
    <source>
        <strain evidence="2 3">MUCL3349</strain>
    </source>
</reference>
<dbReference type="Proteomes" id="UP000297280">
    <property type="component" value="Unassembled WGS sequence"/>
</dbReference>
<gene>
    <name evidence="2" type="ORF">BPOR_0135g00010</name>
</gene>
<dbReference type="EMBL" id="PQXO01000135">
    <property type="protein sequence ID" value="TGO88895.1"/>
    <property type="molecule type" value="Genomic_DNA"/>
</dbReference>
<protein>
    <submittedName>
        <fullName evidence="2">Uncharacterized protein</fullName>
    </submittedName>
</protein>
<evidence type="ECO:0000256" key="1">
    <source>
        <dbReference type="SAM" id="MobiDB-lite"/>
    </source>
</evidence>
<feature type="region of interest" description="Disordered" evidence="1">
    <location>
        <begin position="23"/>
        <end position="42"/>
    </location>
</feature>
<dbReference type="PANTHER" id="PTHR35910">
    <property type="entry name" value="2EXR DOMAIN-CONTAINING PROTEIN"/>
    <property type="match status" value="1"/>
</dbReference>
<evidence type="ECO:0000313" key="3">
    <source>
        <dbReference type="Proteomes" id="UP000297280"/>
    </source>
</evidence>
<sequence>MDSNNQLSIFGPSSSLAIEAFNKRRANQQAEREECESSEELPHKAKSEILRVPAAELDPSAKPSLIVKFNINFKPKVEWKKIPNEIQFSILKFTFPGQRMFDLNLQPCVLIDPSFAVRSEIDDQTTEERNLNSAAHAAANGQGRVRAKPPIALSISIATREYALETFKLLKQPLAYRPEVLPRPIGHAYFDPKVDILHCKPKMEYVHLNKIRAPTVSSFKDKRLIQRIAISNEYFSTLNYTTGPRPVLLNYKSLKEIIVIVRHLYCCIHGNEARTVLMRRVSQHPKEYYIEKFKTLVEGKWAVAMAQSWGRFPEVRYAGYCNCDLRLPSRIGSGGGR</sequence>